<dbReference type="PANTHER" id="PTHR42749">
    <property type="entry name" value="CELL SHAPE-DETERMINING PROTEIN MREB"/>
    <property type="match status" value="1"/>
</dbReference>
<keyword evidence="4" id="KW-0346">Stress response</keyword>
<proteinExistence type="inferred from homology"/>
<keyword evidence="5" id="KW-0143">Chaperone</keyword>
<feature type="compositionally biased region" description="Gly residues" evidence="6">
    <location>
        <begin position="263"/>
        <end position="272"/>
    </location>
</feature>
<dbReference type="GO" id="GO:0140662">
    <property type="term" value="F:ATP-dependent protein folding chaperone"/>
    <property type="evidence" value="ECO:0007669"/>
    <property type="project" value="InterPro"/>
</dbReference>
<comment type="caution">
    <text evidence="8">The sequence shown here is derived from an EMBL/GenBank/DDBJ whole genome shotgun (WGS) entry which is preliminary data.</text>
</comment>
<dbReference type="Proteomes" id="UP000614996">
    <property type="component" value="Unassembled WGS sequence"/>
</dbReference>
<keyword evidence="7" id="KW-0812">Transmembrane</keyword>
<evidence type="ECO:0000313" key="8">
    <source>
        <dbReference type="EMBL" id="GIL25955.1"/>
    </source>
</evidence>
<dbReference type="Gene3D" id="3.30.420.40">
    <property type="match status" value="3"/>
</dbReference>
<evidence type="ECO:0000256" key="3">
    <source>
        <dbReference type="ARBA" id="ARBA00022840"/>
    </source>
</evidence>
<dbReference type="Pfam" id="PF00012">
    <property type="entry name" value="HSP70"/>
    <property type="match status" value="2"/>
</dbReference>
<dbReference type="Gene3D" id="3.90.640.10">
    <property type="entry name" value="Actin, Chain A, domain 4"/>
    <property type="match status" value="2"/>
</dbReference>
<protein>
    <recommendedName>
        <fullName evidence="10">Hsp70 protein</fullName>
    </recommendedName>
</protein>
<sequence>MDLGTSNTVAVLRRPDGRARPLLFDGAELLPSAVFVDAEGVPSVGRDAVRAGRVEPARYEPNPKRRIDEPTVLLGAPVPVTDLLAAVLRRVADEAVRVAGELPPVVLTHPADWGAARRDRLATAAARAGLPVAALLPEPVAATAYFGTVHASTLPPGGVVAVLDAGAGTTDVALVRTGPAGYEVLGTAGLSDLGGLDLDAALVDRIGTRFAGGPATDGAGQPGLPPAATGGTGAAAAPGVADVPGDTGGAGAADGTGDAEGRGAAGGTGTAEGTGADRAGMAASADGGPVTPWTRVTAPATPDEYRDRWLFWDDVRGAKEALSRLSSAPVHLPGAAPLHLTRTEFEEVARPRLGRAADLLTDAIAAAGLSASQLTGVFLVGGGSRVPMLAALLHERLGVPPVVSEQPELVVAEGALHVPPPAAAALPRPPAWGGAPPPPVRGRRIGYLVAVLALAVLLLVAGGATAVLGVDRVTSSPATGWPSASVRAATAAANKAVPVVLSYDYRSLGADVAAARKWCTGSMRTSYPKTMAKLRKNITDQQAVVSATAREIGVVSTGSDTVTLLAYVDERRSTRTVPGTRVDRNRVRVVMRRTDEGWLIAKLDAL</sequence>
<dbReference type="InterPro" id="IPR013126">
    <property type="entry name" value="Hsp_70_fam"/>
</dbReference>
<evidence type="ECO:0000256" key="7">
    <source>
        <dbReference type="SAM" id="Phobius"/>
    </source>
</evidence>
<gene>
    <name evidence="8" type="ORF">NUM_12090</name>
</gene>
<dbReference type="InterPro" id="IPR018181">
    <property type="entry name" value="Heat_shock_70_CS"/>
</dbReference>
<evidence type="ECO:0000256" key="4">
    <source>
        <dbReference type="ARBA" id="ARBA00023016"/>
    </source>
</evidence>
<reference evidence="9" key="1">
    <citation type="journal article" date="2021" name="Int. J. Syst. Evol. Microbiol.">
        <title>Actinocatenispora comari sp. nov., an endophytic actinomycete isolated from aerial parts of Comarum salesowianum.</title>
        <authorList>
            <person name="Oyunbileg N."/>
            <person name="Iizaka Y."/>
            <person name="Hamada M."/>
            <person name="Davaapurev B.O."/>
            <person name="Fukumoto A."/>
            <person name="Tsetseg B."/>
            <person name="Kato F."/>
            <person name="Tamura T."/>
            <person name="Batkhuu J."/>
            <person name="Anzai Y."/>
        </authorList>
    </citation>
    <scope>NUCLEOTIDE SEQUENCE [LARGE SCALE GENOMIC DNA]</scope>
    <source>
        <strain evidence="9">NUM-2625</strain>
    </source>
</reference>
<organism evidence="8 9">
    <name type="scientific">Actinocatenispora comari</name>
    <dbReference type="NCBI Taxonomy" id="2807577"/>
    <lineage>
        <taxon>Bacteria</taxon>
        <taxon>Bacillati</taxon>
        <taxon>Actinomycetota</taxon>
        <taxon>Actinomycetes</taxon>
        <taxon>Micromonosporales</taxon>
        <taxon>Micromonosporaceae</taxon>
        <taxon>Actinocatenispora</taxon>
    </lineage>
</organism>
<dbReference type="EMBL" id="BOPO01000015">
    <property type="protein sequence ID" value="GIL25955.1"/>
    <property type="molecule type" value="Genomic_DNA"/>
</dbReference>
<evidence type="ECO:0008006" key="10">
    <source>
        <dbReference type="Google" id="ProtNLM"/>
    </source>
</evidence>
<dbReference type="InterPro" id="IPR043129">
    <property type="entry name" value="ATPase_NBD"/>
</dbReference>
<evidence type="ECO:0000256" key="6">
    <source>
        <dbReference type="SAM" id="MobiDB-lite"/>
    </source>
</evidence>
<keyword evidence="7" id="KW-1133">Transmembrane helix</keyword>
<dbReference type="SUPFAM" id="SSF53067">
    <property type="entry name" value="Actin-like ATPase domain"/>
    <property type="match status" value="2"/>
</dbReference>
<feature type="compositionally biased region" description="Low complexity" evidence="6">
    <location>
        <begin position="226"/>
        <end position="245"/>
    </location>
</feature>
<evidence type="ECO:0000256" key="1">
    <source>
        <dbReference type="ARBA" id="ARBA00007381"/>
    </source>
</evidence>
<comment type="similarity">
    <text evidence="1">Belongs to the heat shock protein 70 family.</text>
</comment>
<accession>A0A8J4A9Y4</accession>
<evidence type="ECO:0000313" key="9">
    <source>
        <dbReference type="Proteomes" id="UP000614996"/>
    </source>
</evidence>
<feature type="transmembrane region" description="Helical" evidence="7">
    <location>
        <begin position="445"/>
        <end position="470"/>
    </location>
</feature>
<name>A0A8J4A9Y4_9ACTN</name>
<keyword evidence="9" id="KW-1185">Reference proteome</keyword>
<dbReference type="PROSITE" id="PS01036">
    <property type="entry name" value="HSP70_3"/>
    <property type="match status" value="1"/>
</dbReference>
<dbReference type="PANTHER" id="PTHR42749:SF1">
    <property type="entry name" value="CELL SHAPE-DETERMINING PROTEIN MREB"/>
    <property type="match status" value="1"/>
</dbReference>
<keyword evidence="3" id="KW-0067">ATP-binding</keyword>
<dbReference type="GO" id="GO:0005524">
    <property type="term" value="F:ATP binding"/>
    <property type="evidence" value="ECO:0007669"/>
    <property type="project" value="UniProtKB-KW"/>
</dbReference>
<evidence type="ECO:0000256" key="5">
    <source>
        <dbReference type="ARBA" id="ARBA00023186"/>
    </source>
</evidence>
<feature type="region of interest" description="Disordered" evidence="6">
    <location>
        <begin position="213"/>
        <end position="298"/>
    </location>
</feature>
<evidence type="ECO:0000256" key="2">
    <source>
        <dbReference type="ARBA" id="ARBA00022741"/>
    </source>
</evidence>
<dbReference type="AlphaFoldDB" id="A0A8J4A9Y4"/>
<keyword evidence="7" id="KW-0472">Membrane</keyword>
<keyword evidence="2" id="KW-0547">Nucleotide-binding</keyword>